<evidence type="ECO:0008006" key="4">
    <source>
        <dbReference type="Google" id="ProtNLM"/>
    </source>
</evidence>
<dbReference type="Gene3D" id="3.10.20.310">
    <property type="entry name" value="membrane protein fhac"/>
    <property type="match status" value="1"/>
</dbReference>
<accession>A0A4R5F8P5</accession>
<keyword evidence="1" id="KW-0732">Signal</keyword>
<reference evidence="2 3" key="1">
    <citation type="submission" date="2019-03" db="EMBL/GenBank/DDBJ databases">
        <title>Novel species of Flavobacterium.</title>
        <authorList>
            <person name="Liu Q."/>
            <person name="Xin Y.-H."/>
        </authorList>
    </citation>
    <scope>NUCLEOTIDE SEQUENCE [LARGE SCALE GENOMIC DNA]</scope>
    <source>
        <strain evidence="2 3">LB3P52</strain>
    </source>
</reference>
<organism evidence="2 3">
    <name type="scientific">Flavobacterium rhamnosiphilum</name>
    <dbReference type="NCBI Taxonomy" id="2541724"/>
    <lineage>
        <taxon>Bacteria</taxon>
        <taxon>Pseudomonadati</taxon>
        <taxon>Bacteroidota</taxon>
        <taxon>Flavobacteriia</taxon>
        <taxon>Flavobacteriales</taxon>
        <taxon>Flavobacteriaceae</taxon>
        <taxon>Flavobacterium</taxon>
    </lineage>
</organism>
<comment type="caution">
    <text evidence="2">The sequence shown here is derived from an EMBL/GenBank/DDBJ whole genome shotgun (WGS) entry which is preliminary data.</text>
</comment>
<feature type="signal peptide" evidence="1">
    <location>
        <begin position="1"/>
        <end position="22"/>
    </location>
</feature>
<dbReference type="AlphaFoldDB" id="A0A4R5F8P5"/>
<keyword evidence="3" id="KW-1185">Reference proteome</keyword>
<dbReference type="EMBL" id="SMLG01000005">
    <property type="protein sequence ID" value="TDE44461.1"/>
    <property type="molecule type" value="Genomic_DNA"/>
</dbReference>
<dbReference type="Proteomes" id="UP000294814">
    <property type="component" value="Unassembled WGS sequence"/>
</dbReference>
<feature type="chain" id="PRO_5020942764" description="Outer membrane protein assembly factor BamA" evidence="1">
    <location>
        <begin position="23"/>
        <end position="606"/>
    </location>
</feature>
<gene>
    <name evidence="2" type="ORF">E0I26_08835</name>
</gene>
<sequence length="606" mass="70159">MFKKQKLILTILICCCYQISFAQVDKKEKDSSVVYKQIQTYSKKNKFTKLLHKLVFRPVNARNNKEKVVPKKFDLFEGKIIRNITIVTLDPFGYSEIDTTKKPKNWAERTGNRIHIKTKRLAIRNLLLIKKNKPLDSLLVKESERLIRTQRYIGRVDVTPQLIPNNKDSVDVYIRVLDTWSIIPKGSISSSKVNFELNDRNILGSGHEFNTEFTNRFSDGKNAYRVGYIIPNFKNTFIKTTVNYHIDLDDYYSKSINIERPFYSPFTKWAGGIYFDKQFRKDSLPDSNATFAIQNFKYNSQDVWFGRAFRIFKSNTENDRTTNLVVAGRFLNVKYMDRPLIDYDPNAFYSNEKFSFLGIGITSRKFVQDSYIFKNGIIEDVPIGKIFGITSGYQYKNNLGRYYLGARAAFGNYYKWGFLSANFELGTFFEKSNTKQNAFSFQANYFTNLMSLGKWKLRQFIKPQLVIGSNRVNIIGDQLNINENYGIQGFNSADYGTEKAILTLQTQAYAPWNLWGFRLNPYFNYSVAMLGNPEKGLLENKAYSKIGIGLIINNDFLVFSSFQISLSYYPSIPGNGENIFKTNAFETTDFGLQDFELAKPRTVIFK</sequence>
<evidence type="ECO:0000313" key="2">
    <source>
        <dbReference type="EMBL" id="TDE44461.1"/>
    </source>
</evidence>
<dbReference type="RefSeq" id="WP_131916122.1">
    <property type="nucleotide sequence ID" value="NZ_SMLG01000005.1"/>
</dbReference>
<proteinExistence type="predicted"/>
<protein>
    <recommendedName>
        <fullName evidence="4">Outer membrane protein assembly factor BamA</fullName>
    </recommendedName>
</protein>
<evidence type="ECO:0000313" key="3">
    <source>
        <dbReference type="Proteomes" id="UP000294814"/>
    </source>
</evidence>
<evidence type="ECO:0000256" key="1">
    <source>
        <dbReference type="SAM" id="SignalP"/>
    </source>
</evidence>
<name>A0A4R5F8P5_9FLAO</name>
<dbReference type="OrthoDB" id="1110633at2"/>